<dbReference type="OrthoDB" id="9807630at2"/>
<dbReference type="AlphaFoldDB" id="C1DWH3"/>
<evidence type="ECO:0000256" key="4">
    <source>
        <dbReference type="ARBA" id="ARBA00013078"/>
    </source>
</evidence>
<dbReference type="Gene3D" id="1.10.150.240">
    <property type="entry name" value="Putative phosphatase, domain 2"/>
    <property type="match status" value="1"/>
</dbReference>
<dbReference type="InterPro" id="IPR050155">
    <property type="entry name" value="HAD-like_hydrolase_sf"/>
</dbReference>
<dbReference type="InterPro" id="IPR023214">
    <property type="entry name" value="HAD_sf"/>
</dbReference>
<dbReference type="GO" id="GO:0005829">
    <property type="term" value="C:cytosol"/>
    <property type="evidence" value="ECO:0007669"/>
    <property type="project" value="TreeGrafter"/>
</dbReference>
<evidence type="ECO:0000256" key="3">
    <source>
        <dbReference type="ARBA" id="ARBA00006171"/>
    </source>
</evidence>
<dbReference type="GO" id="GO:0006281">
    <property type="term" value="P:DNA repair"/>
    <property type="evidence" value="ECO:0007669"/>
    <property type="project" value="TreeGrafter"/>
</dbReference>
<comment type="catalytic activity">
    <reaction evidence="1">
        <text>2-phosphoglycolate + H2O = glycolate + phosphate</text>
        <dbReference type="Rhea" id="RHEA:14369"/>
        <dbReference type="ChEBI" id="CHEBI:15377"/>
        <dbReference type="ChEBI" id="CHEBI:29805"/>
        <dbReference type="ChEBI" id="CHEBI:43474"/>
        <dbReference type="ChEBI" id="CHEBI:58033"/>
        <dbReference type="EC" id="3.1.3.18"/>
    </reaction>
</comment>
<dbReference type="SUPFAM" id="SSF56784">
    <property type="entry name" value="HAD-like"/>
    <property type="match status" value="1"/>
</dbReference>
<organism evidence="5 6">
    <name type="scientific">Sulfurihydrogenibium azorense (strain DSM 15241 / OCM 825 / Az-Fu1)</name>
    <dbReference type="NCBI Taxonomy" id="204536"/>
    <lineage>
        <taxon>Bacteria</taxon>
        <taxon>Pseudomonadati</taxon>
        <taxon>Aquificota</taxon>
        <taxon>Aquificia</taxon>
        <taxon>Aquificales</taxon>
        <taxon>Hydrogenothermaceae</taxon>
        <taxon>Sulfurihydrogenibium</taxon>
    </lineage>
</organism>
<dbReference type="HOGENOM" id="CLU_045011_19_1_0"/>
<dbReference type="InterPro" id="IPR006439">
    <property type="entry name" value="HAD-SF_hydro_IA"/>
</dbReference>
<gene>
    <name evidence="5" type="ordered locus">SULAZ_1493</name>
</gene>
<dbReference type="Gene3D" id="3.40.50.1000">
    <property type="entry name" value="HAD superfamily/HAD-like"/>
    <property type="match status" value="1"/>
</dbReference>
<dbReference type="PANTHER" id="PTHR43434:SF1">
    <property type="entry name" value="PHOSPHOGLYCOLATE PHOSPHATASE"/>
    <property type="match status" value="1"/>
</dbReference>
<dbReference type="PANTHER" id="PTHR43434">
    <property type="entry name" value="PHOSPHOGLYCOLATE PHOSPHATASE"/>
    <property type="match status" value="1"/>
</dbReference>
<dbReference type="STRING" id="204536.SULAZ_1493"/>
<accession>C1DWH3</accession>
<keyword evidence="5" id="KW-0378">Hydrolase</keyword>
<protein>
    <recommendedName>
        <fullName evidence="4">phosphoglycolate phosphatase</fullName>
        <ecNumber evidence="4">3.1.3.18</ecNumber>
    </recommendedName>
</protein>
<evidence type="ECO:0000313" key="5">
    <source>
        <dbReference type="EMBL" id="ACN99436.1"/>
    </source>
</evidence>
<dbReference type="Proteomes" id="UP000001369">
    <property type="component" value="Chromosome"/>
</dbReference>
<reference evidence="5 6" key="1">
    <citation type="journal article" date="2009" name="J. Bacteriol.">
        <title>Complete and draft genome sequences of six members of the Aquificales.</title>
        <authorList>
            <person name="Reysenbach A.L."/>
            <person name="Hamamura N."/>
            <person name="Podar M."/>
            <person name="Griffiths E."/>
            <person name="Ferreira S."/>
            <person name="Hochstein R."/>
            <person name="Heidelberg J."/>
            <person name="Johnson J."/>
            <person name="Mead D."/>
            <person name="Pohorille A."/>
            <person name="Sarmiento M."/>
            <person name="Schweighofer K."/>
            <person name="Seshadri R."/>
            <person name="Voytek M.A."/>
        </authorList>
    </citation>
    <scope>NUCLEOTIDE SEQUENCE [LARGE SCALE GENOMIC DNA]</scope>
    <source>
        <strain evidence="6">Az-Fu1 / DSM 15241 / OCM 825</strain>
    </source>
</reference>
<evidence type="ECO:0000313" key="6">
    <source>
        <dbReference type="Proteomes" id="UP000001369"/>
    </source>
</evidence>
<dbReference type="EMBL" id="CP001229">
    <property type="protein sequence ID" value="ACN99436.1"/>
    <property type="molecule type" value="Genomic_DNA"/>
</dbReference>
<sequence>MKHIELFMFDLDGTLLDSAEDIAIAVNYAFEKLKIPTKTTQEVVSKVGYGAKKLIEDLIPDYPQDIRDKALELFREFYFENPVIYSKLYEGAQETVIKIKESGKLTAVVTNKYENLSRRILDKLGILNYIDLVVGADTTSEKKPSPVPVFYTLEKLKVSNQNSILIGDSETDILTAKNAQVKSCLVLHGYGNKQLALSLNPEYVINSLKEVEV</sequence>
<name>C1DWH3_SULAA</name>
<dbReference type="GO" id="GO:0008967">
    <property type="term" value="F:phosphoglycolate phosphatase activity"/>
    <property type="evidence" value="ECO:0007669"/>
    <property type="project" value="UniProtKB-EC"/>
</dbReference>
<evidence type="ECO:0000256" key="1">
    <source>
        <dbReference type="ARBA" id="ARBA00000830"/>
    </source>
</evidence>
<dbReference type="eggNOG" id="COG0546">
    <property type="taxonomic scope" value="Bacteria"/>
</dbReference>
<dbReference type="SFLD" id="SFLDG01135">
    <property type="entry name" value="C1.5.6:_HAD__Beta-PGM__Phospha"/>
    <property type="match status" value="1"/>
</dbReference>
<dbReference type="RefSeq" id="WP_012674752.1">
    <property type="nucleotide sequence ID" value="NC_012438.1"/>
</dbReference>
<dbReference type="NCBIfam" id="TIGR01549">
    <property type="entry name" value="HAD-SF-IA-v1"/>
    <property type="match status" value="1"/>
</dbReference>
<comment type="pathway">
    <text evidence="2">Organic acid metabolism; glycolate biosynthesis; glycolate from 2-phosphoglycolate: step 1/1.</text>
</comment>
<dbReference type="InterPro" id="IPR023198">
    <property type="entry name" value="PGP-like_dom2"/>
</dbReference>
<keyword evidence="6" id="KW-1185">Reference proteome</keyword>
<dbReference type="EC" id="3.1.3.18" evidence="4"/>
<dbReference type="InterPro" id="IPR036412">
    <property type="entry name" value="HAD-like_sf"/>
</dbReference>
<dbReference type="Pfam" id="PF13419">
    <property type="entry name" value="HAD_2"/>
    <property type="match status" value="1"/>
</dbReference>
<evidence type="ECO:0000256" key="2">
    <source>
        <dbReference type="ARBA" id="ARBA00004818"/>
    </source>
</evidence>
<dbReference type="InterPro" id="IPR041492">
    <property type="entry name" value="HAD_2"/>
</dbReference>
<dbReference type="SFLD" id="SFLDG01129">
    <property type="entry name" value="C1.5:_HAD__Beta-PGM__Phosphata"/>
    <property type="match status" value="1"/>
</dbReference>
<dbReference type="SFLD" id="SFLDS00003">
    <property type="entry name" value="Haloacid_Dehalogenase"/>
    <property type="match status" value="1"/>
</dbReference>
<dbReference type="KEGG" id="saf:SULAZ_1493"/>
<dbReference type="FunFam" id="3.40.50.1000:FF:000022">
    <property type="entry name" value="Phosphoglycolate phosphatase"/>
    <property type="match status" value="1"/>
</dbReference>
<comment type="similarity">
    <text evidence="3">Belongs to the HAD-like hydrolase superfamily. CbbY/CbbZ/Gph/YieH family.</text>
</comment>
<proteinExistence type="inferred from homology"/>